<comment type="subcellular location">
    <subcellularLocation>
        <location evidence="1">Cell membrane</location>
        <topology evidence="1">Multi-pass membrane protein</topology>
    </subcellularLocation>
</comment>
<keyword evidence="5" id="KW-0133">Cell shape</keyword>
<evidence type="ECO:0000313" key="9">
    <source>
        <dbReference type="EMBL" id="KEO73039.1"/>
    </source>
</evidence>
<keyword evidence="3" id="KW-1003">Cell membrane</keyword>
<evidence type="ECO:0000256" key="8">
    <source>
        <dbReference type="SAM" id="Phobius"/>
    </source>
</evidence>
<dbReference type="Proteomes" id="UP000027821">
    <property type="component" value="Unassembled WGS sequence"/>
</dbReference>
<dbReference type="RefSeq" id="WP_035076265.1">
    <property type="nucleotide sequence ID" value="NZ_JMIH01000023.1"/>
</dbReference>
<dbReference type="eggNOG" id="ENOG50315DF">
    <property type="taxonomic scope" value="Bacteria"/>
</dbReference>
<dbReference type="OrthoDB" id="1132160at2"/>
<dbReference type="GO" id="GO:0005886">
    <property type="term" value="C:plasma membrane"/>
    <property type="evidence" value="ECO:0007669"/>
    <property type="project" value="UniProtKB-SubCell"/>
</dbReference>
<dbReference type="AlphaFoldDB" id="A0A074KVS2"/>
<feature type="transmembrane region" description="Helical" evidence="8">
    <location>
        <begin position="106"/>
        <end position="128"/>
    </location>
</feature>
<name>A0A074KVS2_9BACT</name>
<evidence type="ECO:0000256" key="6">
    <source>
        <dbReference type="ARBA" id="ARBA00022989"/>
    </source>
</evidence>
<evidence type="ECO:0000313" key="10">
    <source>
        <dbReference type="Proteomes" id="UP000027821"/>
    </source>
</evidence>
<protein>
    <submittedName>
        <fullName evidence="9">Rod shape-determining protein MreD</fullName>
    </submittedName>
</protein>
<comment type="similarity">
    <text evidence="2">Belongs to the MreD family.</text>
</comment>
<feature type="transmembrane region" description="Helical" evidence="8">
    <location>
        <begin position="140"/>
        <end position="167"/>
    </location>
</feature>
<dbReference type="NCBIfam" id="TIGR03426">
    <property type="entry name" value="shape_MreD"/>
    <property type="match status" value="1"/>
</dbReference>
<organism evidence="9 10">
    <name type="scientific">Anditalea andensis</name>
    <dbReference type="NCBI Taxonomy" id="1048983"/>
    <lineage>
        <taxon>Bacteria</taxon>
        <taxon>Pseudomonadati</taxon>
        <taxon>Bacteroidota</taxon>
        <taxon>Cytophagia</taxon>
        <taxon>Cytophagales</taxon>
        <taxon>Cytophagaceae</taxon>
        <taxon>Anditalea</taxon>
    </lineage>
</organism>
<comment type="caution">
    <text evidence="9">The sequence shown here is derived from an EMBL/GenBank/DDBJ whole genome shotgun (WGS) entry which is preliminary data.</text>
</comment>
<proteinExistence type="inferred from homology"/>
<evidence type="ECO:0000256" key="2">
    <source>
        <dbReference type="ARBA" id="ARBA00007776"/>
    </source>
</evidence>
<reference evidence="9 10" key="1">
    <citation type="submission" date="2014-04" db="EMBL/GenBank/DDBJ databases">
        <title>Characterization and application of a salt tolerant electro-active bacterium.</title>
        <authorList>
            <person name="Yang L."/>
            <person name="Wei S."/>
            <person name="Tay Q.X.M."/>
        </authorList>
    </citation>
    <scope>NUCLEOTIDE SEQUENCE [LARGE SCALE GENOMIC DNA]</scope>
    <source>
        <strain evidence="9 10">LY1</strain>
    </source>
</reference>
<evidence type="ECO:0000256" key="3">
    <source>
        <dbReference type="ARBA" id="ARBA00022475"/>
    </source>
</evidence>
<evidence type="ECO:0000256" key="1">
    <source>
        <dbReference type="ARBA" id="ARBA00004651"/>
    </source>
</evidence>
<keyword evidence="10" id="KW-1185">Reference proteome</keyword>
<feature type="transmembrane region" description="Helical" evidence="8">
    <location>
        <begin position="6"/>
        <end position="24"/>
    </location>
</feature>
<dbReference type="EMBL" id="JMIH01000023">
    <property type="protein sequence ID" value="KEO73039.1"/>
    <property type="molecule type" value="Genomic_DNA"/>
</dbReference>
<gene>
    <name evidence="9" type="ORF">EL17_15620</name>
</gene>
<sequence>MNSRNFILSIFGFFLYFAVQVFVLKNVVLFGTAFSFLYVIYILIFPIEVKTIPLMIISFIMGFSIDMFYDTLGMHTASLVLVAFLRKSWLNVHTPTGGFDDNTPPTVLNMGFGWFLTYALPLLFIHHLTFFFIDYIGSDYYLLVIIRTFSSVVFTFMLGIVTQMLFYKKKRGI</sequence>
<dbReference type="InterPro" id="IPR007227">
    <property type="entry name" value="Cell_shape_determining_MreD"/>
</dbReference>
<keyword evidence="4 8" id="KW-0812">Transmembrane</keyword>
<dbReference type="STRING" id="1048983.EL17_15620"/>
<keyword evidence="6 8" id="KW-1133">Transmembrane helix</keyword>
<accession>A0A074KVS2</accession>
<dbReference type="GO" id="GO:0008360">
    <property type="term" value="P:regulation of cell shape"/>
    <property type="evidence" value="ECO:0007669"/>
    <property type="project" value="UniProtKB-KW"/>
</dbReference>
<evidence type="ECO:0000256" key="4">
    <source>
        <dbReference type="ARBA" id="ARBA00022692"/>
    </source>
</evidence>
<evidence type="ECO:0000256" key="5">
    <source>
        <dbReference type="ARBA" id="ARBA00022960"/>
    </source>
</evidence>
<evidence type="ECO:0000256" key="7">
    <source>
        <dbReference type="ARBA" id="ARBA00023136"/>
    </source>
</evidence>
<keyword evidence="7 8" id="KW-0472">Membrane</keyword>